<dbReference type="SUPFAM" id="SSF53681">
    <property type="entry name" value="Aspartate/glutamate racemase"/>
    <property type="match status" value="2"/>
</dbReference>
<comment type="pathway">
    <text evidence="7">Cell wall biogenesis; peptidoglycan biosynthesis.</text>
</comment>
<keyword evidence="5 7" id="KW-0413">Isomerase</keyword>
<organism evidence="8 9">
    <name type="scientific">Ligilactobacillus acidipiscis</name>
    <dbReference type="NCBI Taxonomy" id="89059"/>
    <lineage>
        <taxon>Bacteria</taxon>
        <taxon>Bacillati</taxon>
        <taxon>Bacillota</taxon>
        <taxon>Bacilli</taxon>
        <taxon>Lactobacillales</taxon>
        <taxon>Lactobacillaceae</taxon>
        <taxon>Ligilactobacillus</taxon>
    </lineage>
</organism>
<feature type="active site" description="Proton donor/acceptor" evidence="7">
    <location>
        <position position="194"/>
    </location>
</feature>
<comment type="catalytic activity">
    <reaction evidence="1 7">
        <text>L-glutamate = D-glutamate</text>
        <dbReference type="Rhea" id="RHEA:12813"/>
        <dbReference type="ChEBI" id="CHEBI:29985"/>
        <dbReference type="ChEBI" id="CHEBI:29986"/>
        <dbReference type="EC" id="5.1.1.3"/>
    </reaction>
</comment>
<dbReference type="AlphaFoldDB" id="A0A0R2KH47"/>
<evidence type="ECO:0000256" key="6">
    <source>
        <dbReference type="ARBA" id="ARBA00023316"/>
    </source>
</evidence>
<evidence type="ECO:0000256" key="5">
    <source>
        <dbReference type="ARBA" id="ARBA00023235"/>
    </source>
</evidence>
<evidence type="ECO:0000313" key="8">
    <source>
        <dbReference type="EMBL" id="KRN85837.1"/>
    </source>
</evidence>
<dbReference type="EC" id="5.1.1.3" evidence="2 7"/>
<evidence type="ECO:0000256" key="2">
    <source>
        <dbReference type="ARBA" id="ARBA00013090"/>
    </source>
</evidence>
<dbReference type="InterPro" id="IPR001920">
    <property type="entry name" value="Asp/Glu_race"/>
</dbReference>
<name>A0A0R2KH47_9LACO</name>
<comment type="function">
    <text evidence="7">Provides the (R)-glutamate required for cell wall biosynthesis.</text>
</comment>
<dbReference type="GO" id="GO:0009252">
    <property type="term" value="P:peptidoglycan biosynthetic process"/>
    <property type="evidence" value="ECO:0007669"/>
    <property type="project" value="UniProtKB-UniRule"/>
</dbReference>
<dbReference type="NCBIfam" id="TIGR00067">
    <property type="entry name" value="glut_race"/>
    <property type="match status" value="1"/>
</dbReference>
<proteinExistence type="inferred from homology"/>
<sequence length="266" mass="29746">MQRRQNILNSNEKTRPIGVFDSGVGGISVLKELYKLMPNETYLFYGDSKNAPYGVKDKEEVFRLSHDIVEKFIQLNVKAIVIACNTATSAAIDRLRKEFSEVIFVGLEPSVKPAIQHKSNSEVVVMATKLTLREKKFAELISQYEDQANIIRLPASDLVEFIEHGDTNSSALYKYLNGLLEPYKGNVDSIVLGCTHFPFARAAIQKIVGPNVFITDGAFGAAAHLKSQLDKYALRNDCSKKGKVQFFNSNPDPREIQLSKKLFLAQ</sequence>
<dbReference type="InterPro" id="IPR004391">
    <property type="entry name" value="Glu_race"/>
</dbReference>
<dbReference type="GO" id="GO:0008360">
    <property type="term" value="P:regulation of cell shape"/>
    <property type="evidence" value="ECO:0007669"/>
    <property type="project" value="UniProtKB-KW"/>
</dbReference>
<dbReference type="UniPathway" id="UPA00219"/>
<keyword evidence="3 7" id="KW-0133">Cell shape</keyword>
<dbReference type="GO" id="GO:0008881">
    <property type="term" value="F:glutamate racemase activity"/>
    <property type="evidence" value="ECO:0007669"/>
    <property type="project" value="UniProtKB-UniRule"/>
</dbReference>
<gene>
    <name evidence="7" type="primary">murI</name>
    <name evidence="8" type="ORF">IV43_GL000724</name>
</gene>
<protein>
    <recommendedName>
        <fullName evidence="2 7">Glutamate racemase</fullName>
        <ecNumber evidence="2 7">5.1.1.3</ecNumber>
    </recommendedName>
</protein>
<comment type="caution">
    <text evidence="8">The sequence shown here is derived from an EMBL/GenBank/DDBJ whole genome shotgun (WGS) entry which is preliminary data.</text>
</comment>
<dbReference type="FunFam" id="3.40.50.1860:FF:000001">
    <property type="entry name" value="Glutamate racemase"/>
    <property type="match status" value="1"/>
</dbReference>
<dbReference type="Proteomes" id="UP000051491">
    <property type="component" value="Unassembled WGS sequence"/>
</dbReference>
<keyword evidence="6 7" id="KW-0961">Cell wall biogenesis/degradation</keyword>
<evidence type="ECO:0000256" key="3">
    <source>
        <dbReference type="ARBA" id="ARBA00022960"/>
    </source>
</evidence>
<feature type="binding site" evidence="7">
    <location>
        <begin position="53"/>
        <end position="54"/>
    </location>
    <ligand>
        <name>substrate</name>
    </ligand>
</feature>
<evidence type="ECO:0000256" key="1">
    <source>
        <dbReference type="ARBA" id="ARBA00001602"/>
    </source>
</evidence>
<dbReference type="HAMAP" id="MF_00258">
    <property type="entry name" value="Glu_racemase"/>
    <property type="match status" value="1"/>
</dbReference>
<evidence type="ECO:0000313" key="9">
    <source>
        <dbReference type="Proteomes" id="UP000051491"/>
    </source>
</evidence>
<dbReference type="Pfam" id="PF01177">
    <property type="entry name" value="Asp_Glu_race"/>
    <property type="match status" value="1"/>
</dbReference>
<dbReference type="Gene3D" id="3.40.50.1860">
    <property type="match status" value="2"/>
</dbReference>
<accession>A0A0R2KH47</accession>
<dbReference type="EMBL" id="JQBK01000018">
    <property type="protein sequence ID" value="KRN85837.1"/>
    <property type="molecule type" value="Genomic_DNA"/>
</dbReference>
<evidence type="ECO:0000256" key="7">
    <source>
        <dbReference type="HAMAP-Rule" id="MF_00258"/>
    </source>
</evidence>
<feature type="active site" description="Proton donor/acceptor" evidence="7">
    <location>
        <position position="84"/>
    </location>
</feature>
<dbReference type="InterPro" id="IPR015942">
    <property type="entry name" value="Asp/Glu/hydantoin_racemase"/>
</dbReference>
<evidence type="ECO:0000256" key="4">
    <source>
        <dbReference type="ARBA" id="ARBA00022984"/>
    </source>
</evidence>
<dbReference type="InterPro" id="IPR018187">
    <property type="entry name" value="Asp/Glu_racemase_AS_1"/>
</dbReference>
<reference evidence="8 9" key="1">
    <citation type="journal article" date="2015" name="Genome Announc.">
        <title>Expanding the biotechnology potential of lactobacilli through comparative genomics of 213 strains and associated genera.</title>
        <authorList>
            <person name="Sun Z."/>
            <person name="Harris H.M."/>
            <person name="McCann A."/>
            <person name="Guo C."/>
            <person name="Argimon S."/>
            <person name="Zhang W."/>
            <person name="Yang X."/>
            <person name="Jeffery I.B."/>
            <person name="Cooney J.C."/>
            <person name="Kagawa T.F."/>
            <person name="Liu W."/>
            <person name="Song Y."/>
            <person name="Salvetti E."/>
            <person name="Wrobel A."/>
            <person name="Rasinkangas P."/>
            <person name="Parkhill J."/>
            <person name="Rea M.C."/>
            <person name="O'Sullivan O."/>
            <person name="Ritari J."/>
            <person name="Douillard F.P."/>
            <person name="Paul Ross R."/>
            <person name="Yang R."/>
            <person name="Briner A.E."/>
            <person name="Felis G.E."/>
            <person name="de Vos W.M."/>
            <person name="Barrangou R."/>
            <person name="Klaenhammer T.R."/>
            <person name="Caufield P.W."/>
            <person name="Cui Y."/>
            <person name="Zhang H."/>
            <person name="O'Toole P.W."/>
        </authorList>
    </citation>
    <scope>NUCLEOTIDE SEQUENCE [LARGE SCALE GENOMIC DNA]</scope>
    <source>
        <strain evidence="8 9">DSM 15353</strain>
    </source>
</reference>
<dbReference type="PROSITE" id="PS00923">
    <property type="entry name" value="ASP_GLU_RACEMASE_1"/>
    <property type="match status" value="1"/>
</dbReference>
<feature type="binding site" evidence="7">
    <location>
        <begin position="85"/>
        <end position="86"/>
    </location>
    <ligand>
        <name>substrate</name>
    </ligand>
</feature>
<keyword evidence="4 7" id="KW-0573">Peptidoglycan synthesis</keyword>
<dbReference type="STRING" id="89059.LAC1533_1242"/>
<comment type="similarity">
    <text evidence="7">Belongs to the aspartate/glutamate racemases family.</text>
</comment>
<dbReference type="PATRIC" id="fig|89059.3.peg.755"/>
<dbReference type="PANTHER" id="PTHR21198:SF3">
    <property type="entry name" value="GLUTAMATE RACEMASE"/>
    <property type="match status" value="1"/>
</dbReference>
<feature type="binding site" evidence="7">
    <location>
        <begin position="21"/>
        <end position="22"/>
    </location>
    <ligand>
        <name>substrate</name>
    </ligand>
</feature>
<dbReference type="PANTHER" id="PTHR21198">
    <property type="entry name" value="GLUTAMATE RACEMASE"/>
    <property type="match status" value="1"/>
</dbReference>
<dbReference type="GO" id="GO:0071555">
    <property type="term" value="P:cell wall organization"/>
    <property type="evidence" value="ECO:0007669"/>
    <property type="project" value="UniProtKB-KW"/>
</dbReference>
<feature type="binding site" evidence="7">
    <location>
        <begin position="195"/>
        <end position="196"/>
    </location>
    <ligand>
        <name>substrate</name>
    </ligand>
</feature>